<dbReference type="AlphaFoldDB" id="A0AAE4BMG8"/>
<dbReference type="NCBIfam" id="TIGR02532">
    <property type="entry name" value="IV_pilin_GFxxxE"/>
    <property type="match status" value="1"/>
</dbReference>
<gene>
    <name evidence="6" type="ORF">J2Y00_002045</name>
</gene>
<dbReference type="InterPro" id="IPR045584">
    <property type="entry name" value="Pilin-like"/>
</dbReference>
<sequence>MNSRHLGRAAGFSLVELLITVAIISVLAFAIIPGLIGNRERSRDAETTSCAKRVAVAQEESHITTGTYAATLTNLDSHTSSSCQHLVTAAQATDSTYAYVMKSPAGRKTYRVTQAGINEVR</sequence>
<evidence type="ECO:0000313" key="7">
    <source>
        <dbReference type="Proteomes" id="UP001185331"/>
    </source>
</evidence>
<comment type="subcellular location">
    <subcellularLocation>
        <location evidence="1">Cell outer membrane</location>
        <topology evidence="1">Single-pass membrane protein</topology>
    </subcellularLocation>
    <subcellularLocation>
        <location evidence="2">Periplasm</location>
    </subcellularLocation>
</comment>
<dbReference type="Pfam" id="PF07963">
    <property type="entry name" value="N_methyl"/>
    <property type="match status" value="1"/>
</dbReference>
<organism evidence="6 7">
    <name type="scientific">Deinococcus soli</name>
    <name type="common">ex Cha et al. 2016</name>
    <dbReference type="NCBI Taxonomy" id="1309411"/>
    <lineage>
        <taxon>Bacteria</taxon>
        <taxon>Thermotogati</taxon>
        <taxon>Deinococcota</taxon>
        <taxon>Deinococci</taxon>
        <taxon>Deinococcales</taxon>
        <taxon>Deinococcaceae</taxon>
        <taxon>Deinococcus</taxon>
    </lineage>
</organism>
<dbReference type="InterPro" id="IPR012902">
    <property type="entry name" value="N_methyl_site"/>
</dbReference>
<evidence type="ECO:0000256" key="2">
    <source>
        <dbReference type="ARBA" id="ARBA00004418"/>
    </source>
</evidence>
<dbReference type="SUPFAM" id="SSF54523">
    <property type="entry name" value="Pili subunits"/>
    <property type="match status" value="1"/>
</dbReference>
<evidence type="ECO:0000313" key="6">
    <source>
        <dbReference type="EMBL" id="MDR6218482.1"/>
    </source>
</evidence>
<keyword evidence="5" id="KW-0812">Transmembrane</keyword>
<proteinExistence type="predicted"/>
<dbReference type="GO" id="GO:0009279">
    <property type="term" value="C:cell outer membrane"/>
    <property type="evidence" value="ECO:0007669"/>
    <property type="project" value="UniProtKB-SubCell"/>
</dbReference>
<dbReference type="RefSeq" id="WP_309855007.1">
    <property type="nucleotide sequence ID" value="NZ_JAVDQJ010000005.1"/>
</dbReference>
<accession>A0AAE4BMG8</accession>
<dbReference type="Gene3D" id="3.30.700.10">
    <property type="entry name" value="Glycoprotein, Type 4 Pilin"/>
    <property type="match status" value="1"/>
</dbReference>
<comment type="caution">
    <text evidence="6">The sequence shown here is derived from an EMBL/GenBank/DDBJ whole genome shotgun (WGS) entry which is preliminary data.</text>
</comment>
<evidence type="ECO:0000256" key="3">
    <source>
        <dbReference type="ARBA" id="ARBA00022764"/>
    </source>
</evidence>
<dbReference type="EMBL" id="JAVDQK010000004">
    <property type="protein sequence ID" value="MDR6218482.1"/>
    <property type="molecule type" value="Genomic_DNA"/>
</dbReference>
<protein>
    <submittedName>
        <fullName evidence="6">Prepilin-type N-terminal cleavage/methylation domain-containing protein</fullName>
    </submittedName>
</protein>
<dbReference type="PROSITE" id="PS00409">
    <property type="entry name" value="PROKAR_NTER_METHYL"/>
    <property type="match status" value="1"/>
</dbReference>
<dbReference type="Proteomes" id="UP001185331">
    <property type="component" value="Unassembled WGS sequence"/>
</dbReference>
<evidence type="ECO:0000256" key="1">
    <source>
        <dbReference type="ARBA" id="ARBA00004203"/>
    </source>
</evidence>
<reference evidence="6" key="1">
    <citation type="submission" date="2023-07" db="EMBL/GenBank/DDBJ databases">
        <title>Sorghum-associated microbial communities from plants grown in Nebraska, USA.</title>
        <authorList>
            <person name="Schachtman D."/>
        </authorList>
    </citation>
    <scope>NUCLEOTIDE SEQUENCE</scope>
    <source>
        <strain evidence="6">BE330</strain>
    </source>
</reference>
<feature type="transmembrane region" description="Helical" evidence="5">
    <location>
        <begin position="12"/>
        <end position="36"/>
    </location>
</feature>
<keyword evidence="3" id="KW-0574">Periplasm</keyword>
<keyword evidence="5" id="KW-0472">Membrane</keyword>
<dbReference type="GO" id="GO:0042597">
    <property type="term" value="C:periplasmic space"/>
    <property type="evidence" value="ECO:0007669"/>
    <property type="project" value="UniProtKB-SubCell"/>
</dbReference>
<evidence type="ECO:0000256" key="5">
    <source>
        <dbReference type="SAM" id="Phobius"/>
    </source>
</evidence>
<name>A0AAE4BMG8_9DEIO</name>
<keyword evidence="4" id="KW-0998">Cell outer membrane</keyword>
<keyword evidence="5" id="KW-1133">Transmembrane helix</keyword>
<evidence type="ECO:0000256" key="4">
    <source>
        <dbReference type="ARBA" id="ARBA00023237"/>
    </source>
</evidence>